<protein>
    <submittedName>
        <fullName evidence="1">Uncharacterized protein</fullName>
    </submittedName>
</protein>
<dbReference type="AlphaFoldDB" id="A0A2W5QN92"/>
<comment type="caution">
    <text evidence="1">The sequence shown here is derived from an EMBL/GenBank/DDBJ whole genome shotgun (WGS) entry which is preliminary data.</text>
</comment>
<dbReference type="Proteomes" id="UP000249135">
    <property type="component" value="Unassembled WGS sequence"/>
</dbReference>
<dbReference type="EMBL" id="QFPP01000010">
    <property type="protein sequence ID" value="PZQ77789.1"/>
    <property type="molecule type" value="Genomic_DNA"/>
</dbReference>
<gene>
    <name evidence="1" type="ORF">DI563_02595</name>
</gene>
<evidence type="ECO:0000313" key="2">
    <source>
        <dbReference type="Proteomes" id="UP000249135"/>
    </source>
</evidence>
<evidence type="ECO:0000313" key="1">
    <source>
        <dbReference type="EMBL" id="PZQ77789.1"/>
    </source>
</evidence>
<name>A0A2W5QN92_VARPD</name>
<proteinExistence type="predicted"/>
<organism evidence="1 2">
    <name type="scientific">Variovorax paradoxus</name>
    <dbReference type="NCBI Taxonomy" id="34073"/>
    <lineage>
        <taxon>Bacteria</taxon>
        <taxon>Pseudomonadati</taxon>
        <taxon>Pseudomonadota</taxon>
        <taxon>Betaproteobacteria</taxon>
        <taxon>Burkholderiales</taxon>
        <taxon>Comamonadaceae</taxon>
        <taxon>Variovorax</taxon>
    </lineage>
</organism>
<accession>A0A2W5QN92</accession>
<sequence length="128" mass="14252">MFYAEVIFLRGREGQRLRRSEWPAAIFGEVVIEDSTATKGAFRRLMRRAVLTQTIGVSSVRTAAVIFDPYFLPSAEGAMLIAGVQLQHCVTTKTISEHGQVWLCRTRAVPDRPLPPVSAALERLLPEV</sequence>
<reference evidence="1 2" key="1">
    <citation type="submission" date="2017-08" db="EMBL/GenBank/DDBJ databases">
        <title>Infants hospitalized years apart are colonized by the same room-sourced microbial strains.</title>
        <authorList>
            <person name="Brooks B."/>
            <person name="Olm M.R."/>
            <person name="Firek B.A."/>
            <person name="Baker R."/>
            <person name="Thomas B.C."/>
            <person name="Morowitz M.J."/>
            <person name="Banfield J.F."/>
        </authorList>
    </citation>
    <scope>NUCLEOTIDE SEQUENCE [LARGE SCALE GENOMIC DNA]</scope>
    <source>
        <strain evidence="1">S2_005_003_R2_41</strain>
    </source>
</reference>